<dbReference type="EMBL" id="JAKNRW010000001">
    <property type="protein sequence ID" value="MCK1788807.1"/>
    <property type="molecule type" value="Genomic_DNA"/>
</dbReference>
<keyword evidence="2" id="KW-1185">Reference proteome</keyword>
<reference evidence="1 2" key="1">
    <citation type="submission" date="2022-02" db="EMBL/GenBank/DDBJ databases">
        <title>Comparative genomics of the first Antarctic Pseudomonas spp. capable of biotransforming 2,4,6-Trinitrotoluene.</title>
        <authorList>
            <person name="Cabrera M.A."/>
            <person name="Marquez S.L."/>
            <person name="Perez-Donoso J.M."/>
        </authorList>
    </citation>
    <scope>NUCLEOTIDE SEQUENCE [LARGE SCALE GENOMIC DNA]</scope>
    <source>
        <strain evidence="1 2">TNT19</strain>
    </source>
</reference>
<organism evidence="1 2">
    <name type="scientific">Pseudomonas violetae</name>
    <dbReference type="NCBI Taxonomy" id="2915813"/>
    <lineage>
        <taxon>Bacteria</taxon>
        <taxon>Pseudomonadati</taxon>
        <taxon>Pseudomonadota</taxon>
        <taxon>Gammaproteobacteria</taxon>
        <taxon>Pseudomonadales</taxon>
        <taxon>Pseudomonadaceae</taxon>
        <taxon>Pseudomonas</taxon>
    </lineage>
</organism>
<sequence length="160" mass="17879">MPVPNYSTISILAFSPLAGVRRASGTTMTTISEVDERGARFKADSDQLAQLTKQEDPKLRLAFAFRAMDRAPSAHLRDLVPLEMMILHYARTLPAWPILGHAPSLNIITLDWPDGEGYEVRAYLVGTKEPMSPEQLPFFYEQQRESVQPAVAAKMPPVRV</sequence>
<evidence type="ECO:0000313" key="2">
    <source>
        <dbReference type="Proteomes" id="UP001299876"/>
    </source>
</evidence>
<proteinExistence type="predicted"/>
<evidence type="ECO:0000313" key="1">
    <source>
        <dbReference type="EMBL" id="MCK1788807.1"/>
    </source>
</evidence>
<accession>A0ABT0EST8</accession>
<gene>
    <name evidence="1" type="ORF">L9059_01090</name>
</gene>
<dbReference type="RefSeq" id="WP_247286057.1">
    <property type="nucleotide sequence ID" value="NZ_JAKNRW010000001.1"/>
</dbReference>
<comment type="caution">
    <text evidence="1">The sequence shown here is derived from an EMBL/GenBank/DDBJ whole genome shotgun (WGS) entry which is preliminary data.</text>
</comment>
<name>A0ABT0EST8_9PSED</name>
<protein>
    <submittedName>
        <fullName evidence="1">Uncharacterized protein</fullName>
    </submittedName>
</protein>
<dbReference type="Proteomes" id="UP001299876">
    <property type="component" value="Unassembled WGS sequence"/>
</dbReference>